<keyword evidence="2" id="KW-1185">Reference proteome</keyword>
<sequence>MGEGGPYRVARNKEEQAEYDRGLEKIPGVWEGYCQWAMEDWRKAVAELEISEKVADYQAVGIPLLPGSARI</sequence>
<accession>A0A7W1XPP3</accession>
<dbReference type="RefSeq" id="WP_181737051.1">
    <property type="nucleotide sequence ID" value="NZ_JACEOL010000003.1"/>
</dbReference>
<organism evidence="1 2">
    <name type="scientific">Thermoactinomyces mirandus</name>
    <dbReference type="NCBI Taxonomy" id="2756294"/>
    <lineage>
        <taxon>Bacteria</taxon>
        <taxon>Bacillati</taxon>
        <taxon>Bacillota</taxon>
        <taxon>Bacilli</taxon>
        <taxon>Bacillales</taxon>
        <taxon>Thermoactinomycetaceae</taxon>
        <taxon>Thermoactinomyces</taxon>
    </lineage>
</organism>
<evidence type="ECO:0000313" key="1">
    <source>
        <dbReference type="EMBL" id="MBA4601003.1"/>
    </source>
</evidence>
<comment type="caution">
    <text evidence="1">The sequence shown here is derived from an EMBL/GenBank/DDBJ whole genome shotgun (WGS) entry which is preliminary data.</text>
</comment>
<name>A0A7W1XPP3_9BACL</name>
<dbReference type="Proteomes" id="UP000538292">
    <property type="component" value="Unassembled WGS sequence"/>
</dbReference>
<dbReference type="EMBL" id="JACEOL010000003">
    <property type="protein sequence ID" value="MBA4601003.1"/>
    <property type="molecule type" value="Genomic_DNA"/>
</dbReference>
<gene>
    <name evidence="1" type="ORF">H2C83_01405</name>
</gene>
<protein>
    <submittedName>
        <fullName evidence="1">Uncharacterized protein</fullName>
    </submittedName>
</protein>
<reference evidence="1 2" key="1">
    <citation type="submission" date="2020-07" db="EMBL/GenBank/DDBJ databases">
        <title>Thermoactinomyces phylogeny.</title>
        <authorList>
            <person name="Dunlap C."/>
        </authorList>
    </citation>
    <scope>NUCLEOTIDE SEQUENCE [LARGE SCALE GENOMIC DNA]</scope>
    <source>
        <strain evidence="1 2">AMNI-1</strain>
    </source>
</reference>
<evidence type="ECO:0000313" key="2">
    <source>
        <dbReference type="Proteomes" id="UP000538292"/>
    </source>
</evidence>
<proteinExistence type="predicted"/>
<dbReference type="AlphaFoldDB" id="A0A7W1XPP3"/>